<dbReference type="Proteomes" id="UP001303899">
    <property type="component" value="Unassembled WGS sequence"/>
</dbReference>
<dbReference type="RefSeq" id="WP_323698920.1">
    <property type="nucleotide sequence ID" value="NZ_JAYGIL010000037.1"/>
</dbReference>
<name>A0ABU5SAM7_9BACT</name>
<sequence>MKIILSIIFIVHSLIAFSQNTCHNDILNGEKIDTNDKTTQLIENDFSDLWTKTDNYNVLGVLGNDFQRIKVKILTIVKNRNKPDEYLVYGKSNVKNNVCDFVGRIIVEKIQETKREQFGVDNQAKDAIKTQGILIAKYEFFENKNQPHTGVFAGQVQTKWYINKDNQLKYDDVNLLSDGYFNNAFVGTWTMYNSTKSRICNWADYRVPSILCDFDLGVGEFNPNEKYFDKGWQSYAKAFLSNEEQAKNEEFAEWWR</sequence>
<gene>
    <name evidence="2" type="ORF">VB776_21425</name>
</gene>
<evidence type="ECO:0000256" key="1">
    <source>
        <dbReference type="SAM" id="SignalP"/>
    </source>
</evidence>
<feature type="signal peptide" evidence="1">
    <location>
        <begin position="1"/>
        <end position="18"/>
    </location>
</feature>
<comment type="caution">
    <text evidence="2">The sequence shown here is derived from an EMBL/GenBank/DDBJ whole genome shotgun (WGS) entry which is preliminary data.</text>
</comment>
<reference evidence="2 3" key="1">
    <citation type="submission" date="2023-12" db="EMBL/GenBank/DDBJ databases">
        <title>Novel species of the genus Arcicella isolated from rivers.</title>
        <authorList>
            <person name="Lu H."/>
        </authorList>
    </citation>
    <scope>NUCLEOTIDE SEQUENCE [LARGE SCALE GENOMIC DNA]</scope>
    <source>
        <strain evidence="2 3">DC2W</strain>
    </source>
</reference>
<keyword evidence="1" id="KW-0732">Signal</keyword>
<keyword evidence="3" id="KW-1185">Reference proteome</keyword>
<proteinExistence type="predicted"/>
<evidence type="ECO:0000313" key="3">
    <source>
        <dbReference type="Proteomes" id="UP001303899"/>
    </source>
</evidence>
<evidence type="ECO:0000313" key="2">
    <source>
        <dbReference type="EMBL" id="MEA5405515.1"/>
    </source>
</evidence>
<feature type="chain" id="PRO_5047259493" evidence="1">
    <location>
        <begin position="19"/>
        <end position="256"/>
    </location>
</feature>
<organism evidence="2 3">
    <name type="scientific">Arcicella gelida</name>
    <dbReference type="NCBI Taxonomy" id="2984195"/>
    <lineage>
        <taxon>Bacteria</taxon>
        <taxon>Pseudomonadati</taxon>
        <taxon>Bacteroidota</taxon>
        <taxon>Cytophagia</taxon>
        <taxon>Cytophagales</taxon>
        <taxon>Flectobacillaceae</taxon>
        <taxon>Arcicella</taxon>
    </lineage>
</organism>
<dbReference type="EMBL" id="JAYGIL010000037">
    <property type="protein sequence ID" value="MEA5405515.1"/>
    <property type="molecule type" value="Genomic_DNA"/>
</dbReference>
<accession>A0ABU5SAM7</accession>
<protein>
    <submittedName>
        <fullName evidence="2">Uncharacterized protein</fullName>
    </submittedName>
</protein>